<keyword evidence="2" id="KW-1185">Reference proteome</keyword>
<reference evidence="1 2" key="1">
    <citation type="journal article" date="2018" name="Mol. Biol. Evol.">
        <title>Broad Genomic Sampling Reveals a Smut Pathogenic Ancestry of the Fungal Clade Ustilaginomycotina.</title>
        <authorList>
            <person name="Kijpornyongpan T."/>
            <person name="Mondo S.J."/>
            <person name="Barry K."/>
            <person name="Sandor L."/>
            <person name="Lee J."/>
            <person name="Lipzen A."/>
            <person name="Pangilinan J."/>
            <person name="LaButti K."/>
            <person name="Hainaut M."/>
            <person name="Henrissat B."/>
            <person name="Grigoriev I.V."/>
            <person name="Spatafora J.W."/>
            <person name="Aime M.C."/>
        </authorList>
    </citation>
    <scope>NUCLEOTIDE SEQUENCE [LARGE SCALE GENOMIC DNA]</scope>
    <source>
        <strain evidence="1 2">SA 807</strain>
    </source>
</reference>
<dbReference type="Proteomes" id="UP000245626">
    <property type="component" value="Unassembled WGS sequence"/>
</dbReference>
<dbReference type="EMBL" id="KZ819926">
    <property type="protein sequence ID" value="PWN50499.1"/>
    <property type="molecule type" value="Genomic_DNA"/>
</dbReference>
<gene>
    <name evidence="1" type="ORF">IE53DRAFT_92893</name>
</gene>
<accession>A0ACD0NXQ1</accession>
<protein>
    <submittedName>
        <fullName evidence="1">Uncharacterized protein</fullName>
    </submittedName>
</protein>
<evidence type="ECO:0000313" key="1">
    <source>
        <dbReference type="EMBL" id="PWN50499.1"/>
    </source>
</evidence>
<proteinExistence type="predicted"/>
<name>A0ACD0NXQ1_9BASI</name>
<organism evidence="1 2">
    <name type="scientific">Violaceomyces palustris</name>
    <dbReference type="NCBI Taxonomy" id="1673888"/>
    <lineage>
        <taxon>Eukaryota</taxon>
        <taxon>Fungi</taxon>
        <taxon>Dikarya</taxon>
        <taxon>Basidiomycota</taxon>
        <taxon>Ustilaginomycotina</taxon>
        <taxon>Ustilaginomycetes</taxon>
        <taxon>Violaceomycetales</taxon>
        <taxon>Violaceomycetaceae</taxon>
        <taxon>Violaceomyces</taxon>
    </lineage>
</organism>
<sequence length="170" mass="19019">MIEVIVTCFNIFVFCRCCLGFGDPSFSSSSLAVAWTVSGRLQCQDSLEMPTVLGGAGQLRGYCQVEGWRWRMEPESTLAWIGRTQTLYHLQLGSLQFLTLMRTPSEVLRNSHMVGDPSGWCSRRCCPLDGPRFKRKEGLDGNPALKSGTSKSRLEPWLGWVRDGRGVLKL</sequence>
<evidence type="ECO:0000313" key="2">
    <source>
        <dbReference type="Proteomes" id="UP000245626"/>
    </source>
</evidence>